<evidence type="ECO:0000256" key="14">
    <source>
        <dbReference type="PIRSR" id="PIRSR000977-1"/>
    </source>
</evidence>
<evidence type="ECO:0000256" key="7">
    <source>
        <dbReference type="ARBA" id="ARBA00022801"/>
    </source>
</evidence>
<dbReference type="InterPro" id="IPR034747">
    <property type="entry name" value="EXOI_SH3"/>
</dbReference>
<dbReference type="EC" id="3.1.11.1" evidence="2 13"/>
<dbReference type="PIRSF" id="PIRSF000977">
    <property type="entry name" value="Exodeoxyribonuclease_I"/>
    <property type="match status" value="1"/>
</dbReference>
<evidence type="ECO:0000256" key="9">
    <source>
        <dbReference type="ARBA" id="ARBA00022842"/>
    </source>
</evidence>
<evidence type="ECO:0000256" key="1">
    <source>
        <dbReference type="ARBA" id="ARBA00000563"/>
    </source>
</evidence>
<dbReference type="GO" id="GO:0046872">
    <property type="term" value="F:metal ion binding"/>
    <property type="evidence" value="ECO:0007669"/>
    <property type="project" value="UniProtKB-KW"/>
</dbReference>
<dbReference type="GO" id="GO:0006281">
    <property type="term" value="P:DNA repair"/>
    <property type="evidence" value="ECO:0007669"/>
    <property type="project" value="UniProtKB-KW"/>
</dbReference>
<evidence type="ECO:0000256" key="10">
    <source>
        <dbReference type="ARBA" id="ARBA00023125"/>
    </source>
</evidence>
<accession>A0A846ZJF8</accession>
<protein>
    <recommendedName>
        <fullName evidence="3 13">Exodeoxyribonuclease I</fullName>
        <ecNumber evidence="2 13">3.1.11.1</ecNumber>
    </recommendedName>
</protein>
<dbReference type="Gene3D" id="3.30.420.10">
    <property type="entry name" value="Ribonuclease H-like superfamily/Ribonuclease H"/>
    <property type="match status" value="1"/>
</dbReference>
<feature type="binding site" evidence="15">
    <location>
        <position position="12"/>
    </location>
    <ligand>
        <name>Mg(2+)</name>
        <dbReference type="ChEBI" id="CHEBI:18420"/>
        <label>2</label>
    </ligand>
</feature>
<organism evidence="18 19">
    <name type="scientific">Oleiagrimonas citrea</name>
    <dbReference type="NCBI Taxonomy" id="1665687"/>
    <lineage>
        <taxon>Bacteria</taxon>
        <taxon>Pseudomonadati</taxon>
        <taxon>Pseudomonadota</taxon>
        <taxon>Gammaproteobacteria</taxon>
        <taxon>Lysobacterales</taxon>
        <taxon>Rhodanobacteraceae</taxon>
        <taxon>Oleiagrimonas</taxon>
    </lineage>
</organism>
<dbReference type="Pfam" id="PF00929">
    <property type="entry name" value="RNase_T"/>
    <property type="match status" value="1"/>
</dbReference>
<keyword evidence="19" id="KW-1185">Reference proteome</keyword>
<gene>
    <name evidence="18" type="primary">sbcB</name>
    <name evidence="18" type="ORF">HF690_00870</name>
</gene>
<comment type="catalytic activity">
    <reaction evidence="1 13">
        <text>Exonucleolytic cleavage in the 3'- to 5'-direction to yield nucleoside 5'-phosphates.</text>
        <dbReference type="EC" id="3.1.11.1"/>
    </reaction>
</comment>
<dbReference type="PROSITE" id="PS51785">
    <property type="entry name" value="EXOI_C"/>
    <property type="match status" value="1"/>
</dbReference>
<reference evidence="18 19" key="1">
    <citation type="journal article" date="2017" name="Int. J. Syst. Evol. Microbiol.">
        <title>Oleiagrimonas citrea sp. nov., a marine bacterium isolated from tidal flat sediment and emended description of the genus Oleiagrimonas Fang et al. 2015 and Oleiagrimonas soli.</title>
        <authorList>
            <person name="Yang S.H."/>
            <person name="Seo H.S."/>
            <person name="Seong C.N."/>
            <person name="Kwon K.K."/>
        </authorList>
    </citation>
    <scope>NUCLEOTIDE SEQUENCE [LARGE SCALE GENOMIC DNA]</scope>
    <source>
        <strain evidence="18 19">MEBiC09124</strain>
    </source>
</reference>
<keyword evidence="5 15" id="KW-0479">Metal-binding</keyword>
<dbReference type="InterPro" id="IPR013620">
    <property type="entry name" value="Exonuc_1_SH3"/>
</dbReference>
<evidence type="ECO:0000256" key="4">
    <source>
        <dbReference type="ARBA" id="ARBA00022722"/>
    </source>
</evidence>
<dbReference type="EMBL" id="JAAZQD010000001">
    <property type="protein sequence ID" value="NKZ37501.1"/>
    <property type="molecule type" value="Genomic_DNA"/>
</dbReference>
<evidence type="ECO:0000256" key="15">
    <source>
        <dbReference type="PIRSR" id="PIRSR000977-2"/>
    </source>
</evidence>
<dbReference type="InterPro" id="IPR013520">
    <property type="entry name" value="Ribonucl_H"/>
</dbReference>
<dbReference type="SUPFAM" id="SSF53098">
    <property type="entry name" value="Ribonuclease H-like"/>
    <property type="match status" value="1"/>
</dbReference>
<evidence type="ECO:0000256" key="2">
    <source>
        <dbReference type="ARBA" id="ARBA00012108"/>
    </source>
</evidence>
<feature type="domain" description="ExoI C-terminal" evidence="17">
    <location>
        <begin position="355"/>
        <end position="474"/>
    </location>
</feature>
<dbReference type="CDD" id="cd06138">
    <property type="entry name" value="ExoI_N"/>
    <property type="match status" value="1"/>
</dbReference>
<dbReference type="InterPro" id="IPR036397">
    <property type="entry name" value="RNaseH_sf"/>
</dbReference>
<dbReference type="RefSeq" id="WP_168608124.1">
    <property type="nucleotide sequence ID" value="NZ_JAAZQD010000001.1"/>
</dbReference>
<dbReference type="InterPro" id="IPR038649">
    <property type="entry name" value="EXOI_SH3_sf"/>
</dbReference>
<proteinExistence type="predicted"/>
<evidence type="ECO:0000256" key="3">
    <source>
        <dbReference type="ARBA" id="ARBA00019900"/>
    </source>
</evidence>
<comment type="caution">
    <text evidence="18">The sequence shown here is derived from an EMBL/GenBank/DDBJ whole genome shotgun (WGS) entry which is preliminary data.</text>
</comment>
<keyword evidence="9 15" id="KW-0460">Magnesium</keyword>
<dbReference type="GO" id="GO:0003677">
    <property type="term" value="F:DNA binding"/>
    <property type="evidence" value="ECO:0007669"/>
    <property type="project" value="UniProtKB-KW"/>
</dbReference>
<dbReference type="InterPro" id="IPR023607">
    <property type="entry name" value="Exodeoxyribonuclease_I"/>
</dbReference>
<dbReference type="InterPro" id="IPR012337">
    <property type="entry name" value="RNaseH-like_sf"/>
</dbReference>
<keyword evidence="8 13" id="KW-0269">Exonuclease</keyword>
<dbReference type="FunFam" id="3.30.420.10:FF:000033">
    <property type="entry name" value="Exodeoxyribonuclease I"/>
    <property type="match status" value="1"/>
</dbReference>
<dbReference type="GO" id="GO:0008310">
    <property type="term" value="F:single-stranded DNA 3'-5' DNA exonuclease activity"/>
    <property type="evidence" value="ECO:0007669"/>
    <property type="project" value="UniProtKB-EC"/>
</dbReference>
<dbReference type="NCBIfam" id="NF008746">
    <property type="entry name" value="PRK11779.1"/>
    <property type="match status" value="1"/>
</dbReference>
<comment type="cofactor">
    <cofactor evidence="15">
        <name>Mg(2+)</name>
        <dbReference type="ChEBI" id="CHEBI:18420"/>
    </cofactor>
    <text evidence="15">Binds 2 Mg(2+) ions per monomer.</text>
</comment>
<feature type="binding site" evidence="14">
    <location>
        <position position="160"/>
    </location>
    <ligand>
        <name>substrate</name>
    </ligand>
</feature>
<evidence type="ECO:0000256" key="12">
    <source>
        <dbReference type="ARBA" id="ARBA00046792"/>
    </source>
</evidence>
<evidence type="ECO:0000256" key="8">
    <source>
        <dbReference type="ARBA" id="ARBA00022839"/>
    </source>
</evidence>
<dbReference type="PROSITE" id="PS51784">
    <property type="entry name" value="EXOI_SH3"/>
    <property type="match status" value="1"/>
</dbReference>
<comment type="subunit">
    <text evidence="12">Monomer. Interacts with ssb (via C-terminus); this interaction stimulates the exonuclease activity by recruiting the enzyme to its substrate.</text>
</comment>
<evidence type="ECO:0000256" key="11">
    <source>
        <dbReference type="ARBA" id="ARBA00023204"/>
    </source>
</evidence>
<dbReference type="InterPro" id="IPR058561">
    <property type="entry name" value="Exonuc_1_C"/>
</dbReference>
<sequence length="483" mass="55216">MSEASFFWHDYETFGTDSRRDRAVQFAGIRTNLDLEPIGEPVSLFCQPPRDALPQPQACLVTGITPQQAQREGLSEAEFAARVHEELAAPGTCGVGYNSLRFDDEFTRQMLYRNFYDPYAREWRNGNSRWDLIDLARMCHALRPDGIEWPRRDDGAPSFKLEHLAAANGLEQRRAHDALSDVEALIAFARLIRTRQPRLWKWYFDLRRKQRAFELLDLVRKPALLHVSSRYPAANGCMTMIVPLARHPTRSNEIIVYDLHSNPVDLIMLDPEDIADRVFTPRADLPEDVERIPLRTIHANRSPALAPLSVLEGVDTARVGLDTERCNIHRKELLAARGIADKVCKVYAGATDLPPPDDPELALYAGFLPDADRPRLDAVRATPPEEMARDFGFSDERYGELLFRYRARNWPQTLSAEERARWDDFRRQRIAGGHALSTVSLHGYFDELQRLRGEHTGDALGWLDQLEQWGRELATELDLDIRA</sequence>
<evidence type="ECO:0000256" key="13">
    <source>
        <dbReference type="PIRNR" id="PIRNR000977"/>
    </source>
</evidence>
<evidence type="ECO:0000256" key="5">
    <source>
        <dbReference type="ARBA" id="ARBA00022723"/>
    </source>
</evidence>
<keyword evidence="10" id="KW-0238">DNA-binding</keyword>
<feature type="binding site" evidence="15">
    <location>
        <position position="181"/>
    </location>
    <ligand>
        <name>Mg(2+)</name>
        <dbReference type="ChEBI" id="CHEBI:18420"/>
        <label>2</label>
    </ligand>
</feature>
<feature type="binding site" evidence="14">
    <location>
        <position position="12"/>
    </location>
    <ligand>
        <name>substrate</name>
    </ligand>
</feature>
<dbReference type="SMART" id="SM00479">
    <property type="entry name" value="EXOIII"/>
    <property type="match status" value="1"/>
</dbReference>
<evidence type="ECO:0000313" key="19">
    <source>
        <dbReference type="Proteomes" id="UP000541636"/>
    </source>
</evidence>
<dbReference type="Gene3D" id="3.30.1520.20">
    <property type="entry name" value="Exonuclease ExoI, domain 2"/>
    <property type="match status" value="1"/>
</dbReference>
<dbReference type="Gene3D" id="1.20.1280.70">
    <property type="entry name" value="Exonuclease ExoI, domain 3"/>
    <property type="match status" value="1"/>
</dbReference>
<feature type="domain" description="ExoI SH3-like" evidence="16">
    <location>
        <begin position="197"/>
        <end position="351"/>
    </location>
</feature>
<keyword evidence="7 13" id="KW-0378">Hydrolase</keyword>
<keyword evidence="4 13" id="KW-0540">Nuclease</keyword>
<dbReference type="Proteomes" id="UP000541636">
    <property type="component" value="Unassembled WGS sequence"/>
</dbReference>
<evidence type="ECO:0000259" key="17">
    <source>
        <dbReference type="PROSITE" id="PS51785"/>
    </source>
</evidence>
<feature type="binding site" evidence="15">
    <location>
        <position position="10"/>
    </location>
    <ligand>
        <name>Mg(2+)</name>
        <dbReference type="ChEBI" id="CHEBI:18420"/>
        <label>1</label>
    </ligand>
</feature>
<dbReference type="Pfam" id="PF26016">
    <property type="entry name" value="ExoI_C"/>
    <property type="match status" value="1"/>
</dbReference>
<keyword evidence="6 13" id="KW-0227">DNA damage</keyword>
<dbReference type="Gene3D" id="1.10.287.1240">
    <property type="match status" value="1"/>
</dbReference>
<keyword evidence="11 13" id="KW-0234">DNA repair</keyword>
<name>A0A846ZJF8_9GAMM</name>
<evidence type="ECO:0000259" key="16">
    <source>
        <dbReference type="PROSITE" id="PS51784"/>
    </source>
</evidence>
<dbReference type="Pfam" id="PF08411">
    <property type="entry name" value="ExoI_SH3"/>
    <property type="match status" value="1"/>
</dbReference>
<evidence type="ECO:0000313" key="18">
    <source>
        <dbReference type="EMBL" id="NKZ37501.1"/>
    </source>
</evidence>
<dbReference type="AlphaFoldDB" id="A0A846ZJF8"/>
<evidence type="ECO:0000256" key="6">
    <source>
        <dbReference type="ARBA" id="ARBA00022763"/>
    </source>
</evidence>